<feature type="domain" description="OmpR/PhoB-type" evidence="9">
    <location>
        <begin position="137"/>
        <end position="237"/>
    </location>
</feature>
<sequence length="243" mass="27216">MTNPAEGKIAIIEDDKDIAANIQVALNDYGFDCKIFASASEFYDGIDGMKPDLCLVDLGLPDQNGLDVIKKLNDNADVASIIISGRRALTDKIVGLEMGADDYISKPFETAELVARVRTVMRRINKARRTNDQALQPSKAKFDNWTLDMINYTLAHQDGTSTQLSMAEMDIMKMFLEGANRLFSRAQILDNLKLDPDQNFDRSIDVRISRLRSKLCESTQSPKFIKTVYGGGYMFVANVEWVN</sequence>
<dbReference type="SMART" id="SM00862">
    <property type="entry name" value="Trans_reg_C"/>
    <property type="match status" value="1"/>
</dbReference>
<dbReference type="CDD" id="cd00383">
    <property type="entry name" value="trans_reg_C"/>
    <property type="match status" value="1"/>
</dbReference>
<dbReference type="SUPFAM" id="SSF46894">
    <property type="entry name" value="C-terminal effector domain of the bipartite response regulators"/>
    <property type="match status" value="1"/>
</dbReference>
<dbReference type="PANTHER" id="PTHR48111:SF4">
    <property type="entry name" value="DNA-BINDING DUAL TRANSCRIPTIONAL REGULATOR OMPR"/>
    <property type="match status" value="1"/>
</dbReference>
<dbReference type="Pfam" id="PF00486">
    <property type="entry name" value="Trans_reg_C"/>
    <property type="match status" value="1"/>
</dbReference>
<keyword evidence="4 7" id="KW-0238">DNA-binding</keyword>
<dbReference type="GO" id="GO:0032993">
    <property type="term" value="C:protein-DNA complex"/>
    <property type="evidence" value="ECO:0007669"/>
    <property type="project" value="TreeGrafter"/>
</dbReference>
<feature type="domain" description="Response regulatory" evidence="8">
    <location>
        <begin position="8"/>
        <end position="121"/>
    </location>
</feature>
<dbReference type="GO" id="GO:0005829">
    <property type="term" value="C:cytosol"/>
    <property type="evidence" value="ECO:0007669"/>
    <property type="project" value="TreeGrafter"/>
</dbReference>
<dbReference type="Gene3D" id="6.10.250.690">
    <property type="match status" value="1"/>
</dbReference>
<dbReference type="SMART" id="SM00448">
    <property type="entry name" value="REC"/>
    <property type="match status" value="1"/>
</dbReference>
<keyword evidence="5" id="KW-0804">Transcription</keyword>
<dbReference type="InterPro" id="IPR036388">
    <property type="entry name" value="WH-like_DNA-bd_sf"/>
</dbReference>
<dbReference type="Gene3D" id="1.10.10.10">
    <property type="entry name" value="Winged helix-like DNA-binding domain superfamily/Winged helix DNA-binding domain"/>
    <property type="match status" value="1"/>
</dbReference>
<comment type="caution">
    <text evidence="10">The sequence shown here is derived from an EMBL/GenBank/DDBJ whole genome shotgun (WGS) entry which is preliminary data.</text>
</comment>
<dbReference type="GO" id="GO:0000156">
    <property type="term" value="F:phosphorelay response regulator activity"/>
    <property type="evidence" value="ECO:0007669"/>
    <property type="project" value="TreeGrafter"/>
</dbReference>
<evidence type="ECO:0000256" key="1">
    <source>
        <dbReference type="ARBA" id="ARBA00022553"/>
    </source>
</evidence>
<evidence type="ECO:0000256" key="7">
    <source>
        <dbReference type="PROSITE-ProRule" id="PRU01091"/>
    </source>
</evidence>
<dbReference type="EMBL" id="JXMU01000002">
    <property type="protein sequence ID" value="KPB02645.1"/>
    <property type="molecule type" value="Genomic_DNA"/>
</dbReference>
<reference evidence="10 11" key="1">
    <citation type="submission" date="2015-01" db="EMBL/GenBank/DDBJ databases">
        <title>Ahrensia donghaiensis sp. nov., a novel dimethylsulphoniopropionate-cleavage bacterium isolated from seawater and emended descriptions of the genus Ahrensia and Ahrensia kielensis.</title>
        <authorList>
            <person name="Liu J."/>
        </authorList>
    </citation>
    <scope>NUCLEOTIDE SEQUENCE [LARGE SCALE GENOMIC DNA]</scope>
    <source>
        <strain evidence="10 11">LZD062</strain>
    </source>
</reference>
<keyword evidence="11" id="KW-1185">Reference proteome</keyword>
<dbReference type="PANTHER" id="PTHR48111">
    <property type="entry name" value="REGULATOR OF RPOS"/>
    <property type="match status" value="1"/>
</dbReference>
<dbReference type="Pfam" id="PF00072">
    <property type="entry name" value="Response_reg"/>
    <property type="match status" value="1"/>
</dbReference>
<evidence type="ECO:0000256" key="2">
    <source>
        <dbReference type="ARBA" id="ARBA00023012"/>
    </source>
</evidence>
<dbReference type="OrthoDB" id="9802426at2"/>
<dbReference type="GO" id="GO:0006355">
    <property type="term" value="P:regulation of DNA-templated transcription"/>
    <property type="evidence" value="ECO:0007669"/>
    <property type="project" value="InterPro"/>
</dbReference>
<evidence type="ECO:0008006" key="12">
    <source>
        <dbReference type="Google" id="ProtNLM"/>
    </source>
</evidence>
<dbReference type="Gene3D" id="3.40.50.2300">
    <property type="match status" value="1"/>
</dbReference>
<evidence type="ECO:0000256" key="6">
    <source>
        <dbReference type="PROSITE-ProRule" id="PRU00169"/>
    </source>
</evidence>
<proteinExistence type="predicted"/>
<evidence type="ECO:0000259" key="9">
    <source>
        <dbReference type="PROSITE" id="PS51755"/>
    </source>
</evidence>
<accession>A0A0N0E8R0</accession>
<dbReference type="InterPro" id="IPR039420">
    <property type="entry name" value="WalR-like"/>
</dbReference>
<dbReference type="InterPro" id="IPR001789">
    <property type="entry name" value="Sig_transdc_resp-reg_receiver"/>
</dbReference>
<gene>
    <name evidence="10" type="ORF">SU32_02595</name>
</gene>
<dbReference type="SUPFAM" id="SSF52172">
    <property type="entry name" value="CheY-like"/>
    <property type="match status" value="1"/>
</dbReference>
<evidence type="ECO:0000313" key="10">
    <source>
        <dbReference type="EMBL" id="KPB02645.1"/>
    </source>
</evidence>
<evidence type="ECO:0000256" key="3">
    <source>
        <dbReference type="ARBA" id="ARBA00023015"/>
    </source>
</evidence>
<dbReference type="InterPro" id="IPR016032">
    <property type="entry name" value="Sig_transdc_resp-reg_C-effctor"/>
</dbReference>
<protein>
    <recommendedName>
        <fullName evidence="12">Chemotaxis protein CheY</fullName>
    </recommendedName>
</protein>
<evidence type="ECO:0000259" key="8">
    <source>
        <dbReference type="PROSITE" id="PS50110"/>
    </source>
</evidence>
<dbReference type="Proteomes" id="UP000038011">
    <property type="component" value="Unassembled WGS sequence"/>
</dbReference>
<dbReference type="STRING" id="1514904.SU32_02595"/>
<dbReference type="InterPro" id="IPR011006">
    <property type="entry name" value="CheY-like_superfamily"/>
</dbReference>
<feature type="modified residue" description="4-aspartylphosphate" evidence="6">
    <location>
        <position position="57"/>
    </location>
</feature>
<dbReference type="PROSITE" id="PS51755">
    <property type="entry name" value="OMPR_PHOB"/>
    <property type="match status" value="1"/>
</dbReference>
<feature type="DNA-binding region" description="OmpR/PhoB-type" evidence="7">
    <location>
        <begin position="137"/>
        <end position="237"/>
    </location>
</feature>
<dbReference type="GO" id="GO:0000976">
    <property type="term" value="F:transcription cis-regulatory region binding"/>
    <property type="evidence" value="ECO:0007669"/>
    <property type="project" value="TreeGrafter"/>
</dbReference>
<keyword evidence="3" id="KW-0805">Transcription regulation</keyword>
<organism evidence="10 11">
    <name type="scientific">Ahrensia marina</name>
    <dbReference type="NCBI Taxonomy" id="1514904"/>
    <lineage>
        <taxon>Bacteria</taxon>
        <taxon>Pseudomonadati</taxon>
        <taxon>Pseudomonadota</taxon>
        <taxon>Alphaproteobacteria</taxon>
        <taxon>Hyphomicrobiales</taxon>
        <taxon>Ahrensiaceae</taxon>
        <taxon>Ahrensia</taxon>
    </lineage>
</organism>
<evidence type="ECO:0000313" key="11">
    <source>
        <dbReference type="Proteomes" id="UP000038011"/>
    </source>
</evidence>
<name>A0A0N0E8R0_9HYPH</name>
<evidence type="ECO:0000256" key="4">
    <source>
        <dbReference type="ARBA" id="ARBA00023125"/>
    </source>
</evidence>
<dbReference type="PROSITE" id="PS50110">
    <property type="entry name" value="RESPONSE_REGULATORY"/>
    <property type="match status" value="1"/>
</dbReference>
<dbReference type="InterPro" id="IPR001867">
    <property type="entry name" value="OmpR/PhoB-type_DNA-bd"/>
</dbReference>
<keyword evidence="1 6" id="KW-0597">Phosphoprotein</keyword>
<keyword evidence="2" id="KW-0902">Two-component regulatory system</keyword>
<dbReference type="AlphaFoldDB" id="A0A0N0E8R0"/>
<dbReference type="PATRIC" id="fig|1514904.3.peg.1723"/>
<evidence type="ECO:0000256" key="5">
    <source>
        <dbReference type="ARBA" id="ARBA00023163"/>
    </source>
</evidence>